<gene>
    <name evidence="3" type="ORF">AO370_1211</name>
    <name evidence="2" type="ORF">AO384_0205</name>
</gene>
<dbReference type="EMBL" id="LXHC01000004">
    <property type="protein sequence ID" value="OAU97958.1"/>
    <property type="molecule type" value="Genomic_DNA"/>
</dbReference>
<evidence type="ECO:0000313" key="3">
    <source>
        <dbReference type="EMBL" id="OAV25134.1"/>
    </source>
</evidence>
<evidence type="ECO:0000256" key="1">
    <source>
        <dbReference type="SAM" id="Phobius"/>
    </source>
</evidence>
<feature type="transmembrane region" description="Helical" evidence="1">
    <location>
        <begin position="37"/>
        <end position="55"/>
    </location>
</feature>
<reference evidence="4 5" key="1">
    <citation type="journal article" date="2016" name="Genome Biol. Evol.">
        <title>Comparative Genomic Analyses of the Moraxella catarrhalis Serosensitive and Seroresistant Lineages Demonstrate Their Independent Evolution.</title>
        <authorList>
            <person name="Earl J.P."/>
            <person name="de Vries S.P."/>
            <person name="Ahmed A."/>
            <person name="Powell E."/>
            <person name="Schultz M.P."/>
            <person name="Hermans P.W."/>
            <person name="Hill D.J."/>
            <person name="Zhou Z."/>
            <person name="Constantinidou C.I."/>
            <person name="Hu F.Z."/>
            <person name="Bootsma H.J."/>
            <person name="Ehrlich G.D."/>
        </authorList>
    </citation>
    <scope>NUCLEOTIDE SEQUENCE [LARGE SCALE GENOMIC DNA]</scope>
    <source>
        <strain evidence="3 5">F23</strain>
        <strain evidence="2 4">Z7542</strain>
    </source>
</reference>
<keyword evidence="1" id="KW-1133">Transmembrane helix</keyword>
<evidence type="ECO:0000313" key="5">
    <source>
        <dbReference type="Proteomes" id="UP000078295"/>
    </source>
</evidence>
<dbReference type="AlphaFoldDB" id="A0A198WVB1"/>
<keyword evidence="4" id="KW-1185">Reference proteome</keyword>
<name>A0A198WVB1_MORCA</name>
<accession>A0A198WVB1</accession>
<dbReference type="Proteomes" id="UP000078228">
    <property type="component" value="Unassembled WGS sequence"/>
</dbReference>
<feature type="transmembrane region" description="Helical" evidence="1">
    <location>
        <begin position="6"/>
        <end position="25"/>
    </location>
</feature>
<organism evidence="3 5">
    <name type="scientific">Moraxella catarrhalis</name>
    <name type="common">Branhamella catarrhalis</name>
    <dbReference type="NCBI Taxonomy" id="480"/>
    <lineage>
        <taxon>Bacteria</taxon>
        <taxon>Pseudomonadati</taxon>
        <taxon>Pseudomonadota</taxon>
        <taxon>Gammaproteobacteria</taxon>
        <taxon>Moraxellales</taxon>
        <taxon>Moraxellaceae</taxon>
        <taxon>Moraxella</taxon>
    </lineage>
</organism>
<keyword evidence="1" id="KW-0472">Membrane</keyword>
<evidence type="ECO:0000313" key="4">
    <source>
        <dbReference type="Proteomes" id="UP000078228"/>
    </source>
</evidence>
<dbReference type="PATRIC" id="fig|480.225.peg.1642"/>
<evidence type="ECO:0000313" key="2">
    <source>
        <dbReference type="EMBL" id="OAU97958.1"/>
    </source>
</evidence>
<proteinExistence type="predicted"/>
<dbReference type="Proteomes" id="UP000078295">
    <property type="component" value="Unassembled WGS sequence"/>
</dbReference>
<dbReference type="EMBL" id="LXHQ01000031">
    <property type="protein sequence ID" value="OAV25134.1"/>
    <property type="molecule type" value="Genomic_DNA"/>
</dbReference>
<keyword evidence="1" id="KW-0812">Transmembrane</keyword>
<protein>
    <submittedName>
        <fullName evidence="3">Uncharacterized protein</fullName>
    </submittedName>
</protein>
<sequence>MNQTVFILISAVVFGLIFYTTCTSIEKMFNFENHNFRAYMCLVCMGCIVASFYLYENGWHWFMLFSK</sequence>
<comment type="caution">
    <text evidence="3">The sequence shown here is derived from an EMBL/GenBank/DDBJ whole genome shotgun (WGS) entry which is preliminary data.</text>
</comment>